<accession>A0ABM1EHS8</accession>
<keyword evidence="1" id="KW-0472">Membrane</keyword>
<organism evidence="3 4">
    <name type="scientific">Priapulus caudatus</name>
    <name type="common">Priapulid worm</name>
    <dbReference type="NCBI Taxonomy" id="37621"/>
    <lineage>
        <taxon>Eukaryota</taxon>
        <taxon>Metazoa</taxon>
        <taxon>Ecdysozoa</taxon>
        <taxon>Scalidophora</taxon>
        <taxon>Priapulida</taxon>
        <taxon>Priapulimorpha</taxon>
        <taxon>Priapulimorphida</taxon>
        <taxon>Priapulidae</taxon>
        <taxon>Priapulus</taxon>
    </lineage>
</organism>
<feature type="transmembrane region" description="Helical" evidence="1">
    <location>
        <begin position="188"/>
        <end position="210"/>
    </location>
</feature>
<sequence>MHLFYSHYTGEIKVEAEENKMHGFAENVDNTDFHWIARKLRHYKDVVDVESCKGVHNFIPSISAVTSAKPGAYTWKISIALHVGPRLMICSAYYNFFLHRLKNIPQHWRDNYLLAVSVTYWLNIIENLSLVGVTYITNLDNYPVHEKLFITFMGTSTAYMVFTVLLLKYSNTVAPWMSTDLWSYRVKIICLLLILIFSAGMGIFFYYHRMYCQPKGTYLCVCVCACVPACVRAYIRMKFNAHNSIVPY</sequence>
<evidence type="ECO:0000313" key="3">
    <source>
        <dbReference type="Proteomes" id="UP000695022"/>
    </source>
</evidence>
<dbReference type="GeneID" id="106812390"/>
<keyword evidence="1" id="KW-0812">Transmembrane</keyword>
<keyword evidence="3" id="KW-1185">Reference proteome</keyword>
<feature type="domain" description="CWH43-like N-terminal" evidence="2">
    <location>
        <begin position="54"/>
        <end position="214"/>
    </location>
</feature>
<feature type="transmembrane region" description="Helical" evidence="1">
    <location>
        <begin position="112"/>
        <end position="136"/>
    </location>
</feature>
<protein>
    <submittedName>
        <fullName evidence="4">Post-GPI attachment to proteins factor 2-like</fullName>
    </submittedName>
</protein>
<dbReference type="PANTHER" id="PTHR12892">
    <property type="entry name" value="FGF RECEPTOR ACTIVATING PROTEIN 1"/>
    <property type="match status" value="1"/>
</dbReference>
<dbReference type="Proteomes" id="UP000695022">
    <property type="component" value="Unplaced"/>
</dbReference>
<feature type="transmembrane region" description="Helical" evidence="1">
    <location>
        <begin position="216"/>
        <end position="235"/>
    </location>
</feature>
<keyword evidence="1" id="KW-1133">Transmembrane helix</keyword>
<gene>
    <name evidence="4" type="primary">LOC106812390</name>
</gene>
<evidence type="ECO:0000313" key="4">
    <source>
        <dbReference type="RefSeq" id="XP_014671749.1"/>
    </source>
</evidence>
<evidence type="ECO:0000256" key="1">
    <source>
        <dbReference type="SAM" id="Phobius"/>
    </source>
</evidence>
<reference evidence="4" key="1">
    <citation type="submission" date="2025-08" db="UniProtKB">
        <authorList>
            <consortium name="RefSeq"/>
        </authorList>
    </citation>
    <scope>IDENTIFICATION</scope>
</reference>
<dbReference type="InterPro" id="IPR039545">
    <property type="entry name" value="PGAP2"/>
</dbReference>
<dbReference type="RefSeq" id="XP_014671749.1">
    <property type="nucleotide sequence ID" value="XM_014816263.1"/>
</dbReference>
<feature type="transmembrane region" description="Helical" evidence="1">
    <location>
        <begin position="148"/>
        <end position="167"/>
    </location>
</feature>
<proteinExistence type="predicted"/>
<dbReference type="Pfam" id="PF10277">
    <property type="entry name" value="Frag1"/>
    <property type="match status" value="1"/>
</dbReference>
<evidence type="ECO:0000259" key="2">
    <source>
        <dbReference type="Pfam" id="PF10277"/>
    </source>
</evidence>
<dbReference type="InterPro" id="IPR019402">
    <property type="entry name" value="CWH43_N"/>
</dbReference>
<name>A0ABM1EHS8_PRICU</name>
<dbReference type="PANTHER" id="PTHR12892:SF17">
    <property type="entry name" value="POST-GPI ATTACHMENT TO PROTEINS FACTOR 2-LIKE"/>
    <property type="match status" value="1"/>
</dbReference>